<dbReference type="EMBL" id="JAFNEN010000473">
    <property type="protein sequence ID" value="KAG8182249.1"/>
    <property type="molecule type" value="Genomic_DNA"/>
</dbReference>
<protein>
    <submittedName>
        <fullName evidence="2">Uncharacterized protein</fullName>
    </submittedName>
</protein>
<proteinExistence type="predicted"/>
<gene>
    <name evidence="2" type="ORF">JTE90_024182</name>
</gene>
<name>A0AAV6UE33_9ARAC</name>
<evidence type="ECO:0000256" key="1">
    <source>
        <dbReference type="SAM" id="Phobius"/>
    </source>
</evidence>
<sequence>MSNSTCAASHRRADTVSTAEINATLILLPYLLPQGIVNKKTSCAQHWIKLGSISSTNCHSRTEEDRTRPQPFVFVIITLNKSSALLTYMSFWRVLFFKRIRCLKQKIFVSSFIFI</sequence>
<dbReference type="AlphaFoldDB" id="A0AAV6UE33"/>
<organism evidence="2 3">
    <name type="scientific">Oedothorax gibbosus</name>
    <dbReference type="NCBI Taxonomy" id="931172"/>
    <lineage>
        <taxon>Eukaryota</taxon>
        <taxon>Metazoa</taxon>
        <taxon>Ecdysozoa</taxon>
        <taxon>Arthropoda</taxon>
        <taxon>Chelicerata</taxon>
        <taxon>Arachnida</taxon>
        <taxon>Araneae</taxon>
        <taxon>Araneomorphae</taxon>
        <taxon>Entelegynae</taxon>
        <taxon>Araneoidea</taxon>
        <taxon>Linyphiidae</taxon>
        <taxon>Erigoninae</taxon>
        <taxon>Oedothorax</taxon>
    </lineage>
</organism>
<comment type="caution">
    <text evidence="2">The sequence shown here is derived from an EMBL/GenBank/DDBJ whole genome shotgun (WGS) entry which is preliminary data.</text>
</comment>
<keyword evidence="3" id="KW-1185">Reference proteome</keyword>
<evidence type="ECO:0000313" key="3">
    <source>
        <dbReference type="Proteomes" id="UP000827092"/>
    </source>
</evidence>
<dbReference type="Proteomes" id="UP000827092">
    <property type="component" value="Unassembled WGS sequence"/>
</dbReference>
<keyword evidence="1" id="KW-0812">Transmembrane</keyword>
<feature type="transmembrane region" description="Helical" evidence="1">
    <location>
        <begin position="72"/>
        <end position="96"/>
    </location>
</feature>
<evidence type="ECO:0000313" key="2">
    <source>
        <dbReference type="EMBL" id="KAG8182249.1"/>
    </source>
</evidence>
<reference evidence="2 3" key="1">
    <citation type="journal article" date="2022" name="Nat. Ecol. Evol.">
        <title>A masculinizing supergene underlies an exaggerated male reproductive morph in a spider.</title>
        <authorList>
            <person name="Hendrickx F."/>
            <person name="De Corte Z."/>
            <person name="Sonet G."/>
            <person name="Van Belleghem S.M."/>
            <person name="Kostlbacher S."/>
            <person name="Vangestel C."/>
        </authorList>
    </citation>
    <scope>NUCLEOTIDE SEQUENCE [LARGE SCALE GENOMIC DNA]</scope>
    <source>
        <strain evidence="2">W744_W776</strain>
    </source>
</reference>
<keyword evidence="1" id="KW-0472">Membrane</keyword>
<keyword evidence="1" id="KW-1133">Transmembrane helix</keyword>
<accession>A0AAV6UE33</accession>